<protein>
    <recommendedName>
        <fullName evidence="11">Tyrosine--tRNA ligase</fullName>
        <ecNumber evidence="11">6.1.1.1</ecNumber>
    </recommendedName>
    <alternativeName>
        <fullName evidence="11">Tyrosyl-tRNA synthetase</fullName>
        <shortName evidence="11">TyrRS</shortName>
    </alternativeName>
</protein>
<evidence type="ECO:0000256" key="4">
    <source>
        <dbReference type="ARBA" id="ARBA00022741"/>
    </source>
</evidence>
<feature type="binding site" evidence="11">
    <location>
        <position position="189"/>
    </location>
    <ligand>
        <name>L-tyrosine</name>
        <dbReference type="ChEBI" id="CHEBI:58315"/>
    </ligand>
</feature>
<dbReference type="FunFam" id="1.10.240.10:FF:000001">
    <property type="entry name" value="Tyrosine--tRNA ligase"/>
    <property type="match status" value="1"/>
</dbReference>
<dbReference type="GO" id="GO:0005829">
    <property type="term" value="C:cytosol"/>
    <property type="evidence" value="ECO:0007669"/>
    <property type="project" value="TreeGrafter"/>
</dbReference>
<evidence type="ECO:0000256" key="11">
    <source>
        <dbReference type="HAMAP-Rule" id="MF_02006"/>
    </source>
</evidence>
<reference evidence="13" key="1">
    <citation type="submission" date="2019-11" db="EMBL/GenBank/DDBJ databases">
        <title>Description of new Acetobacter species.</title>
        <authorList>
            <person name="Cleenwerck I."/>
            <person name="Sombolestani A.S."/>
        </authorList>
    </citation>
    <scope>NUCLEOTIDE SEQUENCE</scope>
    <source>
        <strain evidence="13">LMG 1626</strain>
    </source>
</reference>
<dbReference type="AlphaFoldDB" id="A0A967B610"/>
<dbReference type="SUPFAM" id="SSF55174">
    <property type="entry name" value="Alpha-L RNA-binding motif"/>
    <property type="match status" value="1"/>
</dbReference>
<gene>
    <name evidence="11" type="primary">tyrS</name>
    <name evidence="13" type="ORF">GOB87_10865</name>
</gene>
<accession>A0A967B610</accession>
<dbReference type="InterPro" id="IPR024088">
    <property type="entry name" value="Tyr-tRNA-ligase_bac-type"/>
</dbReference>
<comment type="subunit">
    <text evidence="11">Homodimer.</text>
</comment>
<keyword evidence="7 11" id="KW-0648">Protein biosynthesis</keyword>
<name>A0A967B610_9PROT</name>
<evidence type="ECO:0000256" key="9">
    <source>
        <dbReference type="ARBA" id="ARBA00048248"/>
    </source>
</evidence>
<keyword evidence="14" id="KW-1185">Reference proteome</keyword>
<comment type="caution">
    <text evidence="13">The sequence shown here is derived from an EMBL/GenBank/DDBJ whole genome shotgun (WGS) entry which is preliminary data.</text>
</comment>
<dbReference type="InterPro" id="IPR014729">
    <property type="entry name" value="Rossmann-like_a/b/a_fold"/>
</dbReference>
<evidence type="ECO:0000313" key="14">
    <source>
        <dbReference type="Proteomes" id="UP000597459"/>
    </source>
</evidence>
<evidence type="ECO:0000256" key="3">
    <source>
        <dbReference type="ARBA" id="ARBA00022598"/>
    </source>
</evidence>
<dbReference type="Gene3D" id="3.10.290.10">
    <property type="entry name" value="RNA-binding S4 domain"/>
    <property type="match status" value="1"/>
</dbReference>
<evidence type="ECO:0000313" key="13">
    <source>
        <dbReference type="EMBL" id="NHO54447.1"/>
    </source>
</evidence>
<feature type="short sequence motif" description="'KMSKS' region" evidence="11">
    <location>
        <begin position="245"/>
        <end position="249"/>
    </location>
</feature>
<dbReference type="HAMAP" id="MF_02006">
    <property type="entry name" value="Tyr_tRNA_synth_type1"/>
    <property type="match status" value="1"/>
</dbReference>
<comment type="subcellular location">
    <subcellularLocation>
        <location evidence="1 11">Cytoplasm</location>
    </subcellularLocation>
</comment>
<evidence type="ECO:0000256" key="1">
    <source>
        <dbReference type="ARBA" id="ARBA00004496"/>
    </source>
</evidence>
<feature type="binding site" evidence="11">
    <location>
        <position position="185"/>
    </location>
    <ligand>
        <name>L-tyrosine</name>
        <dbReference type="ChEBI" id="CHEBI:58315"/>
    </ligand>
</feature>
<keyword evidence="5 11" id="KW-0067">ATP-binding</keyword>
<dbReference type="InterPro" id="IPR002305">
    <property type="entry name" value="aa-tRNA-synth_Ic"/>
</dbReference>
<evidence type="ECO:0000256" key="7">
    <source>
        <dbReference type="ARBA" id="ARBA00022917"/>
    </source>
</evidence>
<comment type="function">
    <text evidence="11">Catalyzes the attachment of tyrosine to tRNA(Tyr) in a two-step reaction: tyrosine is first activated by ATP to form Tyr-AMP and then transferred to the acceptor end of tRNA(Tyr).</text>
</comment>
<evidence type="ECO:0000256" key="6">
    <source>
        <dbReference type="ARBA" id="ARBA00022884"/>
    </source>
</evidence>
<comment type="similarity">
    <text evidence="10 11">Belongs to the class-I aminoacyl-tRNA synthetase family. TyrS type 1 subfamily.</text>
</comment>
<evidence type="ECO:0000256" key="2">
    <source>
        <dbReference type="ARBA" id="ARBA00022490"/>
    </source>
</evidence>
<dbReference type="GO" id="GO:0004831">
    <property type="term" value="F:tyrosine-tRNA ligase activity"/>
    <property type="evidence" value="ECO:0007669"/>
    <property type="project" value="UniProtKB-UniRule"/>
</dbReference>
<dbReference type="Gene3D" id="3.40.50.620">
    <property type="entry name" value="HUPs"/>
    <property type="match status" value="1"/>
</dbReference>
<proteinExistence type="inferred from homology"/>
<keyword evidence="4 11" id="KW-0547">Nucleotide-binding</keyword>
<keyword evidence="8 11" id="KW-0030">Aminoacyl-tRNA synthetase</keyword>
<dbReference type="PANTHER" id="PTHR11766:SF0">
    <property type="entry name" value="TYROSINE--TRNA LIGASE, MITOCHONDRIAL"/>
    <property type="match status" value="1"/>
</dbReference>
<dbReference type="GO" id="GO:0003723">
    <property type="term" value="F:RNA binding"/>
    <property type="evidence" value="ECO:0007669"/>
    <property type="project" value="UniProtKB-KW"/>
</dbReference>
<dbReference type="EMBL" id="WOTH01000023">
    <property type="protein sequence ID" value="NHO54447.1"/>
    <property type="molecule type" value="Genomic_DNA"/>
</dbReference>
<dbReference type="InterPro" id="IPR002307">
    <property type="entry name" value="Tyr-tRNA-ligase"/>
</dbReference>
<dbReference type="InterPro" id="IPR036986">
    <property type="entry name" value="S4_RNA-bd_sf"/>
</dbReference>
<evidence type="ECO:0000256" key="5">
    <source>
        <dbReference type="ARBA" id="ARBA00022840"/>
    </source>
</evidence>
<dbReference type="PRINTS" id="PR01040">
    <property type="entry name" value="TRNASYNTHTYR"/>
</dbReference>
<dbReference type="GO" id="GO:0042803">
    <property type="term" value="F:protein homodimerization activity"/>
    <property type="evidence" value="ECO:0007669"/>
    <property type="project" value="UniProtKB-ARBA"/>
</dbReference>
<dbReference type="NCBIfam" id="TIGR00234">
    <property type="entry name" value="tyrS"/>
    <property type="match status" value="1"/>
</dbReference>
<dbReference type="CDD" id="cd00805">
    <property type="entry name" value="TyrRS_core"/>
    <property type="match status" value="1"/>
</dbReference>
<dbReference type="RefSeq" id="WP_166316461.1">
    <property type="nucleotide sequence ID" value="NZ_WOTH01000023.1"/>
</dbReference>
<dbReference type="PANTHER" id="PTHR11766">
    <property type="entry name" value="TYROSYL-TRNA SYNTHETASE"/>
    <property type="match status" value="1"/>
</dbReference>
<organism evidence="13 14">
    <name type="scientific">Acetobacter estunensis</name>
    <dbReference type="NCBI Taxonomy" id="104097"/>
    <lineage>
        <taxon>Bacteria</taxon>
        <taxon>Pseudomonadati</taxon>
        <taxon>Pseudomonadota</taxon>
        <taxon>Alphaproteobacteria</taxon>
        <taxon>Acetobacterales</taxon>
        <taxon>Acetobacteraceae</taxon>
        <taxon>Acetobacter</taxon>
    </lineage>
</organism>
<dbReference type="Pfam" id="PF00579">
    <property type="entry name" value="tRNA-synt_1b"/>
    <property type="match status" value="1"/>
</dbReference>
<dbReference type="PROSITE" id="PS50889">
    <property type="entry name" value="S4"/>
    <property type="match status" value="1"/>
</dbReference>
<dbReference type="GO" id="GO:0005524">
    <property type="term" value="F:ATP binding"/>
    <property type="evidence" value="ECO:0007669"/>
    <property type="project" value="UniProtKB-UniRule"/>
</dbReference>
<dbReference type="CDD" id="cd00165">
    <property type="entry name" value="S4"/>
    <property type="match status" value="1"/>
</dbReference>
<feature type="binding site" evidence="11">
    <location>
        <position position="48"/>
    </location>
    <ligand>
        <name>L-tyrosine</name>
        <dbReference type="ChEBI" id="CHEBI:58315"/>
    </ligand>
</feature>
<evidence type="ECO:0000256" key="8">
    <source>
        <dbReference type="ARBA" id="ARBA00023146"/>
    </source>
</evidence>
<dbReference type="FunFam" id="3.40.50.620:FF:000008">
    <property type="entry name" value="Tyrosine--tRNA ligase"/>
    <property type="match status" value="1"/>
</dbReference>
<feature type="short sequence motif" description="'HIGH' region" evidence="11">
    <location>
        <begin position="53"/>
        <end position="62"/>
    </location>
</feature>
<keyword evidence="2 11" id="KW-0963">Cytoplasm</keyword>
<evidence type="ECO:0000256" key="12">
    <source>
        <dbReference type="PROSITE-ProRule" id="PRU00182"/>
    </source>
</evidence>
<feature type="binding site" evidence="11">
    <location>
        <position position="248"/>
    </location>
    <ligand>
        <name>ATP</name>
        <dbReference type="ChEBI" id="CHEBI:30616"/>
    </ligand>
</feature>
<evidence type="ECO:0000256" key="10">
    <source>
        <dbReference type="ARBA" id="ARBA00060965"/>
    </source>
</evidence>
<dbReference type="Gene3D" id="1.10.240.10">
    <property type="entry name" value="Tyrosyl-Transfer RNA Synthetase"/>
    <property type="match status" value="1"/>
</dbReference>
<dbReference type="GO" id="GO:0006437">
    <property type="term" value="P:tyrosyl-tRNA aminoacylation"/>
    <property type="evidence" value="ECO:0007669"/>
    <property type="project" value="UniProtKB-UniRule"/>
</dbReference>
<dbReference type="SUPFAM" id="SSF52374">
    <property type="entry name" value="Nucleotidylyl transferase"/>
    <property type="match status" value="1"/>
</dbReference>
<dbReference type="Proteomes" id="UP000597459">
    <property type="component" value="Unassembled WGS sequence"/>
</dbReference>
<comment type="catalytic activity">
    <reaction evidence="9 11">
        <text>tRNA(Tyr) + L-tyrosine + ATP = L-tyrosyl-tRNA(Tyr) + AMP + diphosphate + H(+)</text>
        <dbReference type="Rhea" id="RHEA:10220"/>
        <dbReference type="Rhea" id="RHEA-COMP:9706"/>
        <dbReference type="Rhea" id="RHEA-COMP:9707"/>
        <dbReference type="ChEBI" id="CHEBI:15378"/>
        <dbReference type="ChEBI" id="CHEBI:30616"/>
        <dbReference type="ChEBI" id="CHEBI:33019"/>
        <dbReference type="ChEBI" id="CHEBI:58315"/>
        <dbReference type="ChEBI" id="CHEBI:78442"/>
        <dbReference type="ChEBI" id="CHEBI:78536"/>
        <dbReference type="ChEBI" id="CHEBI:456215"/>
        <dbReference type="EC" id="6.1.1.1"/>
    </reaction>
</comment>
<keyword evidence="3 11" id="KW-0436">Ligase</keyword>
<keyword evidence="6 12" id="KW-0694">RNA-binding</keyword>
<dbReference type="InterPro" id="IPR024107">
    <property type="entry name" value="Tyr-tRNA-ligase_bac_1"/>
</dbReference>
<dbReference type="EC" id="6.1.1.1" evidence="11"/>
<sequence length="426" mass="46430">MTQQTESRPVGTFRSRFMQEAEARGFVFQCTDAAALDAAMLAGPVCGYIGFDPTADSLHVGSATQIMLLRLLQKHGHRPVALLGGGTAKIGDPSFREEARSLMSEDTIATNIAGIERSLRQMMTFGDGPSDAILANNADWLDKLSYIDLLREVGVHFSVNRMLSFDSVRSRLEREQGLTFLEFNYSILQSYDFRELNRRYGVTLQMGGSDQWGNIVSGIDLVRRTDSKQVFGLTAPLLTTASGAKMGKSAKGAVWLSADKLPVFEYWQFWRNTEDADVGRFLKLFTDLPVEECDRLGAFEGADINEAKKILATEATALCHGRAAAEEAAETARRVFVSGQSAASLPTRTLPRADLQTGFPAFRLFAEAGLASSNGEARRLIRGGGARLNDAQITDEGQVISLADAVDGALKLSSGRKHHILVRPEG</sequence>